<dbReference type="OrthoDB" id="1551162at2"/>
<evidence type="ECO:0000313" key="2">
    <source>
        <dbReference type="Proteomes" id="UP000037267"/>
    </source>
</evidence>
<dbReference type="AlphaFoldDB" id="A0A0L0WBX0"/>
<sequence>MIFKEAYIIQVPDADRSTHRTVIETETYKLIAVLVKDQNQALEESLELVKNEDVNCIILCAGFSNENVGEISKAVGESVAVNVVRGDGRSNQIVANCIEKAGWF</sequence>
<dbReference type="RefSeq" id="WP_050354542.1">
    <property type="nucleotide sequence ID" value="NZ_LGSS01000004.1"/>
</dbReference>
<dbReference type="Proteomes" id="UP000037267">
    <property type="component" value="Unassembled WGS sequence"/>
</dbReference>
<dbReference type="EMBL" id="LGSS01000004">
    <property type="protein sequence ID" value="KNF08959.1"/>
    <property type="molecule type" value="Genomic_DNA"/>
</dbReference>
<dbReference type="Pfam" id="PF20116">
    <property type="entry name" value="DUF6506"/>
    <property type="match status" value="1"/>
</dbReference>
<comment type="caution">
    <text evidence="1">The sequence shown here is derived from an EMBL/GenBank/DDBJ whole genome shotgun (WGS) entry which is preliminary data.</text>
</comment>
<dbReference type="InterPro" id="IPR045441">
    <property type="entry name" value="DUF6506"/>
</dbReference>
<proteinExistence type="predicted"/>
<evidence type="ECO:0000313" key="1">
    <source>
        <dbReference type="EMBL" id="KNF08959.1"/>
    </source>
</evidence>
<gene>
    <name evidence="1" type="ORF">CLPU_4c00050</name>
</gene>
<reference evidence="2" key="1">
    <citation type="submission" date="2015-07" db="EMBL/GenBank/DDBJ databases">
        <title>Draft genome sequence of the purine-degrading Gottschalkia purinilyticum DSM 1384 (formerly Clostridium purinilyticum).</title>
        <authorList>
            <person name="Poehlein A."/>
            <person name="Schiel-Bengelsdorf B."/>
            <person name="Bengelsdorf F.R."/>
            <person name="Daniel R."/>
            <person name="Duerre P."/>
        </authorList>
    </citation>
    <scope>NUCLEOTIDE SEQUENCE [LARGE SCALE GENOMIC DNA]</scope>
    <source>
        <strain evidence="2">DSM 1384</strain>
    </source>
</reference>
<accession>A0A0L0WBX0</accession>
<protein>
    <submittedName>
        <fullName evidence="1">Uncharacterized protein</fullName>
    </submittedName>
</protein>
<name>A0A0L0WBX0_GOTPU</name>
<organism evidence="1 2">
    <name type="scientific">Gottschalkia purinilytica</name>
    <name type="common">Clostridium purinilyticum</name>
    <dbReference type="NCBI Taxonomy" id="1503"/>
    <lineage>
        <taxon>Bacteria</taxon>
        <taxon>Bacillati</taxon>
        <taxon>Bacillota</taxon>
        <taxon>Tissierellia</taxon>
        <taxon>Tissierellales</taxon>
        <taxon>Gottschalkiaceae</taxon>
        <taxon>Gottschalkia</taxon>
    </lineage>
</organism>
<keyword evidence="2" id="KW-1185">Reference proteome</keyword>